<evidence type="ECO:0000256" key="1">
    <source>
        <dbReference type="SAM" id="MobiDB-lite"/>
    </source>
</evidence>
<comment type="caution">
    <text evidence="2">The sequence shown here is derived from an EMBL/GenBank/DDBJ whole genome shotgun (WGS) entry which is preliminary data.</text>
</comment>
<organism evidence="2 3">
    <name type="scientific">Diplodia seriata</name>
    <dbReference type="NCBI Taxonomy" id="420778"/>
    <lineage>
        <taxon>Eukaryota</taxon>
        <taxon>Fungi</taxon>
        <taxon>Dikarya</taxon>
        <taxon>Ascomycota</taxon>
        <taxon>Pezizomycotina</taxon>
        <taxon>Dothideomycetes</taxon>
        <taxon>Dothideomycetes incertae sedis</taxon>
        <taxon>Botryosphaeriales</taxon>
        <taxon>Botryosphaeriaceae</taxon>
        <taxon>Diplodia</taxon>
    </lineage>
</organism>
<evidence type="ECO:0000313" key="3">
    <source>
        <dbReference type="Proteomes" id="UP001430584"/>
    </source>
</evidence>
<feature type="compositionally biased region" description="Polar residues" evidence="1">
    <location>
        <begin position="130"/>
        <end position="148"/>
    </location>
</feature>
<feature type="region of interest" description="Disordered" evidence="1">
    <location>
        <begin position="130"/>
        <end position="159"/>
    </location>
</feature>
<sequence length="349" mass="38478">MAPFPCWLSAGQACNVLGIDPFSPAPDYVTMRRYIRNLQMLLHPDRILTSSSADRAQQELGIDFKALRAIEGYLFPTNCTESNSKYDLRVESLCNEAKRSRCWVSQWNPHKLEGGDMFEPLPAWTRWRSTTADAESGRASSSGTQDTHGGTGIRRTRSKRFQRRDISRVDVSKFRPSSVPGAPLFDGSDLSNPLVPEEGTKSLLRFIRNSDIVRGPNIGVAVATAQMGWGDENGQATTACTAEAIIEMPPQSQGRRVFAEDLPVTLLLKTKNGTPVKSNTYLRVVSPVLWHDLSTSPVWCPGPDGSGGRYGIDRMRLVVTHWNGVFASSSANGRYVAEFLSRVAKALSE</sequence>
<dbReference type="Proteomes" id="UP001430584">
    <property type="component" value="Unassembled WGS sequence"/>
</dbReference>
<name>A0ABR3BYG1_9PEZI</name>
<dbReference type="GeneID" id="92014727"/>
<protein>
    <recommendedName>
        <fullName evidence="4">J domain-containing protein</fullName>
    </recommendedName>
</protein>
<reference evidence="2 3" key="1">
    <citation type="submission" date="2024-02" db="EMBL/GenBank/DDBJ databases">
        <title>De novo assembly and annotation of 12 fungi associated with fruit tree decline syndrome in Ontario, Canada.</title>
        <authorList>
            <person name="Sulman M."/>
            <person name="Ellouze W."/>
            <person name="Ilyukhin E."/>
        </authorList>
    </citation>
    <scope>NUCLEOTIDE SEQUENCE [LARGE SCALE GENOMIC DNA]</scope>
    <source>
        <strain evidence="2 3">FDS-637</strain>
    </source>
</reference>
<dbReference type="EMBL" id="JAJVCZ030000013">
    <property type="protein sequence ID" value="KAL0253189.1"/>
    <property type="molecule type" value="Genomic_DNA"/>
</dbReference>
<gene>
    <name evidence="2" type="ORF">SLS55_010642</name>
</gene>
<accession>A0ABR3BYG1</accession>
<evidence type="ECO:0000313" key="2">
    <source>
        <dbReference type="EMBL" id="KAL0253189.1"/>
    </source>
</evidence>
<proteinExistence type="predicted"/>
<keyword evidence="3" id="KW-1185">Reference proteome</keyword>
<evidence type="ECO:0008006" key="4">
    <source>
        <dbReference type="Google" id="ProtNLM"/>
    </source>
</evidence>
<dbReference type="RefSeq" id="XP_066627833.1">
    <property type="nucleotide sequence ID" value="XM_066782021.1"/>
</dbReference>